<dbReference type="STRING" id="1121485.GCA_000426485_01175"/>
<keyword evidence="5" id="KW-0812">Transmembrane</keyword>
<keyword evidence="7" id="KW-1185">Reference proteome</keyword>
<dbReference type="Gene3D" id="4.10.520.10">
    <property type="entry name" value="IHF-like DNA-binding proteins"/>
    <property type="match status" value="1"/>
</dbReference>
<dbReference type="GO" id="GO:0003677">
    <property type="term" value="F:DNA binding"/>
    <property type="evidence" value="ECO:0007669"/>
    <property type="project" value="UniProtKB-KW"/>
</dbReference>
<keyword evidence="5" id="KW-0472">Membrane</keyword>
<feature type="compositionally biased region" description="Basic and acidic residues" evidence="4">
    <location>
        <begin position="232"/>
        <end position="244"/>
    </location>
</feature>
<dbReference type="Proteomes" id="UP000297861">
    <property type="component" value="Unassembled WGS sequence"/>
</dbReference>
<gene>
    <name evidence="6" type="ORF">E2605_06180</name>
</gene>
<accession>A0A4Y8L3U8</accession>
<dbReference type="Gene3D" id="3.10.350.10">
    <property type="entry name" value="LysM domain"/>
    <property type="match status" value="1"/>
</dbReference>
<dbReference type="SUPFAM" id="SSF47729">
    <property type="entry name" value="IHF-like DNA-binding proteins"/>
    <property type="match status" value="1"/>
</dbReference>
<keyword evidence="2 6" id="KW-0238">DNA-binding</keyword>
<evidence type="ECO:0000256" key="2">
    <source>
        <dbReference type="ARBA" id="ARBA00023125"/>
    </source>
</evidence>
<feature type="compositionally biased region" description="Basic and acidic residues" evidence="4">
    <location>
        <begin position="285"/>
        <end position="305"/>
    </location>
</feature>
<evidence type="ECO:0000256" key="1">
    <source>
        <dbReference type="ARBA" id="ARBA00010529"/>
    </source>
</evidence>
<dbReference type="AlphaFoldDB" id="A0A4Y8L3U8"/>
<evidence type="ECO:0000256" key="3">
    <source>
        <dbReference type="RuleBase" id="RU003939"/>
    </source>
</evidence>
<dbReference type="EMBL" id="SOML01000003">
    <property type="protein sequence ID" value="TFD97253.1"/>
    <property type="molecule type" value="Genomic_DNA"/>
</dbReference>
<dbReference type="GO" id="GO:0030527">
    <property type="term" value="F:structural constituent of chromatin"/>
    <property type="evidence" value="ECO:0007669"/>
    <property type="project" value="InterPro"/>
</dbReference>
<protein>
    <submittedName>
        <fullName evidence="6">HU family DNA-binding protein</fullName>
    </submittedName>
</protein>
<reference evidence="6 7" key="1">
    <citation type="submission" date="2019-03" db="EMBL/GenBank/DDBJ databases">
        <title>San Antonio Military Medical Center submission to MRSN (WRAIR), pending publication.</title>
        <authorList>
            <person name="Blyth D.M."/>
            <person name="Mccarthy S.L."/>
            <person name="Schall S.E."/>
            <person name="Stam J.A."/>
            <person name="Ong A.C."/>
            <person name="Mcgann P.T."/>
        </authorList>
    </citation>
    <scope>NUCLEOTIDE SEQUENCE [LARGE SCALE GENOMIC DNA]</scope>
    <source>
        <strain evidence="6 7">MRSN571793</strain>
    </source>
</reference>
<evidence type="ECO:0000313" key="6">
    <source>
        <dbReference type="EMBL" id="TFD97253.1"/>
    </source>
</evidence>
<dbReference type="CDD" id="cd00591">
    <property type="entry name" value="HU_IHF"/>
    <property type="match status" value="1"/>
</dbReference>
<feature type="transmembrane region" description="Helical" evidence="5">
    <location>
        <begin position="467"/>
        <end position="490"/>
    </location>
</feature>
<comment type="caution">
    <text evidence="6">The sequence shown here is derived from an EMBL/GenBank/DDBJ whole genome shotgun (WGS) entry which is preliminary data.</text>
</comment>
<dbReference type="GO" id="GO:0005829">
    <property type="term" value="C:cytosol"/>
    <property type="evidence" value="ECO:0007669"/>
    <property type="project" value="TreeGrafter"/>
</dbReference>
<dbReference type="InterPro" id="IPR010992">
    <property type="entry name" value="IHF-like_DNA-bd_dom_sf"/>
</dbReference>
<organism evidence="6 7">
    <name type="scientific">Dysgonomonas capnocytophagoides</name>
    <dbReference type="NCBI Taxonomy" id="45254"/>
    <lineage>
        <taxon>Bacteria</taxon>
        <taxon>Pseudomonadati</taxon>
        <taxon>Bacteroidota</taxon>
        <taxon>Bacteroidia</taxon>
        <taxon>Bacteroidales</taxon>
        <taxon>Dysgonomonadaceae</taxon>
        <taxon>Dysgonomonas</taxon>
    </lineage>
</organism>
<dbReference type="OrthoDB" id="9811567at2"/>
<dbReference type="InterPro" id="IPR036779">
    <property type="entry name" value="LysM_dom_sf"/>
</dbReference>
<evidence type="ECO:0000256" key="5">
    <source>
        <dbReference type="SAM" id="Phobius"/>
    </source>
</evidence>
<feature type="region of interest" description="Disordered" evidence="4">
    <location>
        <begin position="219"/>
        <end position="244"/>
    </location>
</feature>
<keyword evidence="5" id="KW-1133">Transmembrane helix</keyword>
<dbReference type="InterPro" id="IPR000119">
    <property type="entry name" value="Hist_DNA-bd"/>
</dbReference>
<comment type="similarity">
    <text evidence="1 3">Belongs to the bacterial histone-like protein family.</text>
</comment>
<sequence length="681" mass="77117">MSNKLVLQDLVDLLAKKSKITKKEADSFFRELFQLILDRIFENDSVKIKDFGTFKLVMVSSRESVDVNTGEKIEIRAHSKLSFIPDKTLKNLVNKPFSQFETILLEDGVNFDVSFDSDDNSDSESEEKEYITDIPETEEVSDDELDAVEIEAKDSKESDEQIIVKDSVEESVVEVKDRENTSAVSVPQYPSFNQSFVYTYTATSSNTSDSITITIPKNDYQGSVVSPSPIEDSEKKSDLVESDSHKFKEEKLKIDILTSENDDLESHQEEEDIIDDDLDVIHQDKADGEPVLEEVKSETKERRYIDPISAPDSKEQKEDLVYIDHDSEIETEEDIVLPPPVVSYSKSVSKTVNIDLEKSDISHSDADRIKDHKDISSSKVVYSEEDPERPLFPEDEEAIITDDDFVDLSMDGDASNVNNDSKNINHIANNKPASTRSVSYTETIDDVDIPYHDYYAPTLGQKIKKTLPWVILGLIILGFVGYNVIPMFNVKYDYESKLNRHNLTTSDTLPLLDQEDDTLIQATILLDSLKSQPVISDSVHRQTKVLPTVNDSVTPAHMPDRRISDNLKIDVINKAQQYIQRYPPKTKKVEEQPKVETNVAKTQYDVIRRGVTLRNLATKHYGNGDYWVYIYQSNKGKITNPNSIPIGTNLVIPALSAYGISNSKDQKEIQKAKSMAEKILR</sequence>
<evidence type="ECO:0000256" key="4">
    <source>
        <dbReference type="SAM" id="MobiDB-lite"/>
    </source>
</evidence>
<proteinExistence type="inferred from homology"/>
<dbReference type="PANTHER" id="PTHR33175">
    <property type="entry name" value="DNA-BINDING PROTEIN HU"/>
    <property type="match status" value="1"/>
</dbReference>
<feature type="region of interest" description="Disordered" evidence="4">
    <location>
        <begin position="285"/>
        <end position="318"/>
    </location>
</feature>
<dbReference type="SMART" id="SM00411">
    <property type="entry name" value="BHL"/>
    <property type="match status" value="1"/>
</dbReference>
<dbReference type="PANTHER" id="PTHR33175:SF2">
    <property type="entry name" value="INTEGRATION HOST FACTOR SUBUNIT ALPHA"/>
    <property type="match status" value="1"/>
</dbReference>
<dbReference type="RefSeq" id="WP_134435836.1">
    <property type="nucleotide sequence ID" value="NZ_SOML01000003.1"/>
</dbReference>
<evidence type="ECO:0000313" key="7">
    <source>
        <dbReference type="Proteomes" id="UP000297861"/>
    </source>
</evidence>
<name>A0A4Y8L3U8_9BACT</name>
<dbReference type="Pfam" id="PF00216">
    <property type="entry name" value="Bac_DNA_binding"/>
    <property type="match status" value="1"/>
</dbReference>